<reference evidence="3 5" key="2">
    <citation type="submission" date="2017-06" db="EMBL/GenBank/DDBJ databases">
        <authorList>
            <consortium name="Pathogen Informatics"/>
        </authorList>
    </citation>
    <scope>NUCLEOTIDE SEQUENCE [LARGE SCALE GENOMIC DNA]</scope>
    <source>
        <strain evidence="3 5">NCTC12947</strain>
    </source>
</reference>
<feature type="signal peptide" evidence="1">
    <location>
        <begin position="1"/>
        <end position="19"/>
    </location>
</feature>
<dbReference type="KEGG" id="chg:AXF12_00730"/>
<organism evidence="3 5">
    <name type="scientific">Capnocytophaga haemolytica</name>
    <dbReference type="NCBI Taxonomy" id="45243"/>
    <lineage>
        <taxon>Bacteria</taxon>
        <taxon>Pseudomonadati</taxon>
        <taxon>Bacteroidota</taxon>
        <taxon>Flavobacteriia</taxon>
        <taxon>Flavobacteriales</taxon>
        <taxon>Flavobacteriaceae</taxon>
        <taxon>Capnocytophaga</taxon>
    </lineage>
</organism>
<evidence type="ECO:0000313" key="5">
    <source>
        <dbReference type="Proteomes" id="UP000215539"/>
    </source>
</evidence>
<evidence type="ECO:0000313" key="4">
    <source>
        <dbReference type="Proteomes" id="UP000065822"/>
    </source>
</evidence>
<reference evidence="2 4" key="1">
    <citation type="submission" date="2016-02" db="EMBL/GenBank/DDBJ databases">
        <authorList>
            <person name="Holder M.E."/>
            <person name="Ajami N.J."/>
            <person name="Petrosino J.F."/>
        </authorList>
    </citation>
    <scope>NUCLEOTIDE SEQUENCE [LARGE SCALE GENOMIC DNA]</scope>
    <source>
        <strain evidence="2 4">CCUG 32990</strain>
    </source>
</reference>
<dbReference type="Proteomes" id="UP000215539">
    <property type="component" value="Chromosome 1"/>
</dbReference>
<proteinExistence type="predicted"/>
<name>A0AAX2GYY8_9FLAO</name>
<dbReference type="AlphaFoldDB" id="A0AAX2GYY8"/>
<evidence type="ECO:0000313" key="2">
    <source>
        <dbReference type="EMBL" id="AMD84188.1"/>
    </source>
</evidence>
<feature type="chain" id="PRO_5043970967" evidence="1">
    <location>
        <begin position="20"/>
        <end position="315"/>
    </location>
</feature>
<dbReference type="EMBL" id="LT906449">
    <property type="protein sequence ID" value="SNV12805.1"/>
    <property type="molecule type" value="Genomic_DNA"/>
</dbReference>
<evidence type="ECO:0000256" key="1">
    <source>
        <dbReference type="SAM" id="SignalP"/>
    </source>
</evidence>
<gene>
    <name evidence="2" type="ORF">AXF12_00730</name>
    <name evidence="3" type="ORF">SAMEA44541418_01621</name>
</gene>
<accession>A0AAX2GYY8</accession>
<protein>
    <submittedName>
        <fullName evidence="2">Phenol degradation protein meta</fullName>
    </submittedName>
</protein>
<sequence length="315" mass="35976">MKKLFLLLLISVLPEALQAQYTEIINSNLPGTSQSAYAVGGRVLQFEGGVWFEKNQHKYTDTRMDFTGVNYAVRYGFWREQFEMMLNGTLAYDYTTAPAGNSSHFGFVNNTVGAKYLIFKPEFLDEEKSIYSWRANNSFRWKNLTPSVAGYLGLNFLPNKRYFYETIPVLSPKAAVILQAEPIPRVVFVLNGIADRFLEKHPEYSFIATVTHNLRDGRFSIFVEQQGVSSYYYKDAITRMGGAMLLGDLENAIQLNAEMGFGWKDTPSRYMGLIGASYRIDNHNSFIKKKLKEQVEPTKIKGAKKPKKRKKNDLD</sequence>
<dbReference type="EMBL" id="CP014227">
    <property type="protein sequence ID" value="AMD84188.1"/>
    <property type="molecule type" value="Genomic_DNA"/>
</dbReference>
<dbReference type="InterPro" id="IPR025737">
    <property type="entry name" value="FApF"/>
</dbReference>
<keyword evidence="4" id="KW-1185">Reference proteome</keyword>
<dbReference type="Proteomes" id="UP000065822">
    <property type="component" value="Chromosome"/>
</dbReference>
<evidence type="ECO:0000313" key="3">
    <source>
        <dbReference type="EMBL" id="SNV12805.1"/>
    </source>
</evidence>
<keyword evidence="1" id="KW-0732">Signal</keyword>
<dbReference type="RefSeq" id="WP_066427711.1">
    <property type="nucleotide sequence ID" value="NZ_CP014227.1"/>
</dbReference>
<dbReference type="Pfam" id="PF13557">
    <property type="entry name" value="Phenol_MetA_deg"/>
    <property type="match status" value="1"/>
</dbReference>